<dbReference type="Pfam" id="PF00126">
    <property type="entry name" value="HTH_1"/>
    <property type="match status" value="1"/>
</dbReference>
<gene>
    <name evidence="6" type="ORF">M9799_18725</name>
</gene>
<feature type="domain" description="HTH lysR-type" evidence="5">
    <location>
        <begin position="1"/>
        <end position="58"/>
    </location>
</feature>
<keyword evidence="6" id="KW-0614">Plasmid</keyword>
<proteinExistence type="inferred from homology"/>
<dbReference type="Gene3D" id="1.10.10.10">
    <property type="entry name" value="Winged helix-like DNA-binding domain superfamily/Winged helix DNA-binding domain"/>
    <property type="match status" value="1"/>
</dbReference>
<evidence type="ECO:0000259" key="5">
    <source>
        <dbReference type="PROSITE" id="PS50931"/>
    </source>
</evidence>
<dbReference type="InterPro" id="IPR036388">
    <property type="entry name" value="WH-like_DNA-bd_sf"/>
</dbReference>
<evidence type="ECO:0000313" key="6">
    <source>
        <dbReference type="EMBL" id="UYG53409.1"/>
    </source>
</evidence>
<evidence type="ECO:0000256" key="1">
    <source>
        <dbReference type="ARBA" id="ARBA00009437"/>
    </source>
</evidence>
<comment type="similarity">
    <text evidence="1">Belongs to the LysR transcriptional regulatory family.</text>
</comment>
<name>A0ABY6GEJ7_9BURK</name>
<protein>
    <submittedName>
        <fullName evidence="6">LysR family transcriptional regulator</fullName>
    </submittedName>
</protein>
<evidence type="ECO:0000256" key="2">
    <source>
        <dbReference type="ARBA" id="ARBA00023015"/>
    </source>
</evidence>
<sequence length="320" mass="34951">MDLRTLRYFIAVLEAGSLSRAAGSLYVAQPALTAQIKKLEAELGAQLLERSHAGVTPTPAGMQLYEDARRLLSDADALRERIQRLPQGPEGSVTVAAPFLLASLLLGPVLAGLRRSHPRIRVFVLDDLSLMVRKAMLERRADIGILVDTPQLENLRCRPLARESIFICGHDVDGTVAPLLRRLAAGGYPEIDFVRAAQLPLVLQSRRFSIRQAVEETASRQGVGLNVVHEHDSARVIRSLYQCGAGFTFTPACSLAESTHQGRKDWIVARVARPALQRAYTLATSAERLNDAATQVVADALAQETARLVRAGIWQAELLS</sequence>
<evidence type="ECO:0000256" key="4">
    <source>
        <dbReference type="ARBA" id="ARBA00023163"/>
    </source>
</evidence>
<dbReference type="PRINTS" id="PR00039">
    <property type="entry name" value="HTHLYSR"/>
</dbReference>
<keyword evidence="7" id="KW-1185">Reference proteome</keyword>
<dbReference type="Gene3D" id="3.40.190.290">
    <property type="match status" value="1"/>
</dbReference>
<keyword evidence="2" id="KW-0805">Transcription regulation</keyword>
<organism evidence="6 7">
    <name type="scientific">Comamonas endophytica</name>
    <dbReference type="NCBI Taxonomy" id="2949090"/>
    <lineage>
        <taxon>Bacteria</taxon>
        <taxon>Pseudomonadati</taxon>
        <taxon>Pseudomonadota</taxon>
        <taxon>Betaproteobacteria</taxon>
        <taxon>Burkholderiales</taxon>
        <taxon>Comamonadaceae</taxon>
        <taxon>Comamonas</taxon>
    </lineage>
</organism>
<dbReference type="Proteomes" id="UP001162800">
    <property type="component" value="Plasmid unnamed1"/>
</dbReference>
<dbReference type="InterPro" id="IPR000847">
    <property type="entry name" value="LysR_HTH_N"/>
</dbReference>
<dbReference type="InterPro" id="IPR005119">
    <property type="entry name" value="LysR_subst-bd"/>
</dbReference>
<dbReference type="RefSeq" id="WP_231043726.1">
    <property type="nucleotide sequence ID" value="NZ_CP106882.1"/>
</dbReference>
<keyword evidence="3" id="KW-0238">DNA-binding</keyword>
<evidence type="ECO:0000313" key="7">
    <source>
        <dbReference type="Proteomes" id="UP001162800"/>
    </source>
</evidence>
<dbReference type="PROSITE" id="PS50931">
    <property type="entry name" value="HTH_LYSR"/>
    <property type="match status" value="1"/>
</dbReference>
<evidence type="ECO:0000256" key="3">
    <source>
        <dbReference type="ARBA" id="ARBA00023125"/>
    </source>
</evidence>
<dbReference type="PANTHER" id="PTHR30419">
    <property type="entry name" value="HTH-TYPE TRANSCRIPTIONAL REGULATOR YBHD"/>
    <property type="match status" value="1"/>
</dbReference>
<dbReference type="EMBL" id="CP106882">
    <property type="protein sequence ID" value="UYG53409.1"/>
    <property type="molecule type" value="Genomic_DNA"/>
</dbReference>
<accession>A0ABY6GEJ7</accession>
<dbReference type="InterPro" id="IPR050950">
    <property type="entry name" value="HTH-type_LysR_regulators"/>
</dbReference>
<dbReference type="InterPro" id="IPR036390">
    <property type="entry name" value="WH_DNA-bd_sf"/>
</dbReference>
<keyword evidence="4" id="KW-0804">Transcription</keyword>
<reference evidence="6" key="1">
    <citation type="submission" date="2022-09" db="EMBL/GenBank/DDBJ databases">
        <title>The complete genome of Acidovorax sp. 5MLIR.</title>
        <authorList>
            <person name="Liu L."/>
            <person name="Yue J."/>
            <person name="Yang F."/>
            <person name="Yuan J."/>
            <person name="Li L."/>
        </authorList>
    </citation>
    <scope>NUCLEOTIDE SEQUENCE</scope>
    <source>
        <strain evidence="6">5MLIR</strain>
        <plasmid evidence="6">unnamed1</plasmid>
    </source>
</reference>
<dbReference type="SUPFAM" id="SSF53850">
    <property type="entry name" value="Periplasmic binding protein-like II"/>
    <property type="match status" value="1"/>
</dbReference>
<dbReference type="SUPFAM" id="SSF46785">
    <property type="entry name" value="Winged helix' DNA-binding domain"/>
    <property type="match status" value="1"/>
</dbReference>
<dbReference type="Pfam" id="PF03466">
    <property type="entry name" value="LysR_substrate"/>
    <property type="match status" value="1"/>
</dbReference>
<geneLocation type="plasmid" evidence="6 7">
    <name>unnamed1</name>
</geneLocation>